<organism evidence="2 3">
    <name type="scientific">Trapa natans</name>
    <name type="common">Water chestnut</name>
    <dbReference type="NCBI Taxonomy" id="22666"/>
    <lineage>
        <taxon>Eukaryota</taxon>
        <taxon>Viridiplantae</taxon>
        <taxon>Streptophyta</taxon>
        <taxon>Embryophyta</taxon>
        <taxon>Tracheophyta</taxon>
        <taxon>Spermatophyta</taxon>
        <taxon>Magnoliopsida</taxon>
        <taxon>eudicotyledons</taxon>
        <taxon>Gunneridae</taxon>
        <taxon>Pentapetalae</taxon>
        <taxon>rosids</taxon>
        <taxon>malvids</taxon>
        <taxon>Myrtales</taxon>
        <taxon>Lythraceae</taxon>
        <taxon>Trapa</taxon>
    </lineage>
</organism>
<protein>
    <submittedName>
        <fullName evidence="2">Uncharacterized protein</fullName>
    </submittedName>
</protein>
<proteinExistence type="predicted"/>
<keyword evidence="3" id="KW-1185">Reference proteome</keyword>
<name>A0AAN7KFU3_TRANT</name>
<feature type="region of interest" description="Disordered" evidence="1">
    <location>
        <begin position="75"/>
        <end position="99"/>
    </location>
</feature>
<accession>A0AAN7KFU3</accession>
<comment type="caution">
    <text evidence="2">The sequence shown here is derived from an EMBL/GenBank/DDBJ whole genome shotgun (WGS) entry which is preliminary data.</text>
</comment>
<gene>
    <name evidence="2" type="ORF">SAY86_026462</name>
</gene>
<reference evidence="2 3" key="1">
    <citation type="journal article" date="2023" name="Hortic Res">
        <title>Pangenome of water caltrop reveals structural variations and asymmetric subgenome divergence after allopolyploidization.</title>
        <authorList>
            <person name="Zhang X."/>
            <person name="Chen Y."/>
            <person name="Wang L."/>
            <person name="Yuan Y."/>
            <person name="Fang M."/>
            <person name="Shi L."/>
            <person name="Lu R."/>
            <person name="Comes H.P."/>
            <person name="Ma Y."/>
            <person name="Chen Y."/>
            <person name="Huang G."/>
            <person name="Zhou Y."/>
            <person name="Zheng Z."/>
            <person name="Qiu Y."/>
        </authorList>
    </citation>
    <scope>NUCLEOTIDE SEQUENCE [LARGE SCALE GENOMIC DNA]</scope>
    <source>
        <strain evidence="2">F231</strain>
    </source>
</reference>
<dbReference type="Proteomes" id="UP001346149">
    <property type="component" value="Unassembled WGS sequence"/>
</dbReference>
<sequence>MNVDCKGSRRGWYHCEEWRSWPITPRRGGLLYLKPKLIVIRADNWAKVTDQEMKEKCLTTLWKAFGKQYNTSGLKEGLQKQKKRLTSNREKSNRRNPSRNIGNLLEEILNLRTAIRQKINWDMENNHDDASPSSSCYNENLDKNEDFYYDGQLIMILETFSSKMKKH</sequence>
<evidence type="ECO:0000313" key="3">
    <source>
        <dbReference type="Proteomes" id="UP001346149"/>
    </source>
</evidence>
<dbReference type="AlphaFoldDB" id="A0AAN7KFU3"/>
<evidence type="ECO:0000313" key="2">
    <source>
        <dbReference type="EMBL" id="KAK4765372.1"/>
    </source>
</evidence>
<evidence type="ECO:0000256" key="1">
    <source>
        <dbReference type="SAM" id="MobiDB-lite"/>
    </source>
</evidence>
<dbReference type="EMBL" id="JAXQNO010000023">
    <property type="protein sequence ID" value="KAK4765372.1"/>
    <property type="molecule type" value="Genomic_DNA"/>
</dbReference>